<dbReference type="SUPFAM" id="SSF75420">
    <property type="entry name" value="YhbC-like, N-terminal domain"/>
    <property type="match status" value="1"/>
</dbReference>
<evidence type="ECO:0000256" key="1">
    <source>
        <dbReference type="ARBA" id="ARBA00022490"/>
    </source>
</evidence>
<comment type="caution">
    <text evidence="6">The sequence shown here is derived from an EMBL/GenBank/DDBJ whole genome shotgun (WGS) entry which is preliminary data.</text>
</comment>
<dbReference type="Proteomes" id="UP000239471">
    <property type="component" value="Unassembled WGS sequence"/>
</dbReference>
<dbReference type="Gene3D" id="3.30.300.70">
    <property type="entry name" value="RimP-like superfamily, N-terminal"/>
    <property type="match status" value="1"/>
</dbReference>
<sequence>MKKDALIDKITAVVQPIADELNYELYYVEYLKENGEYYLRIYIDKPDGISLIDCETLSRRVSSVLDIEDPIQDSYCLEVSSPGLNRGLYKDEHYLRFVGSEVFIKFTGSLDGIKEIKGILKAVEEEVIIVQGEVELIIPKEKIKSANLNEEV</sequence>
<comment type="subcellular location">
    <subcellularLocation>
        <location evidence="3">Cytoplasm</location>
    </subcellularLocation>
</comment>
<dbReference type="PANTHER" id="PTHR33867">
    <property type="entry name" value="RIBOSOME MATURATION FACTOR RIMP"/>
    <property type="match status" value="1"/>
</dbReference>
<evidence type="ECO:0000256" key="2">
    <source>
        <dbReference type="ARBA" id="ARBA00022517"/>
    </source>
</evidence>
<dbReference type="GO" id="GO:0000028">
    <property type="term" value="P:ribosomal small subunit assembly"/>
    <property type="evidence" value="ECO:0007669"/>
    <property type="project" value="TreeGrafter"/>
</dbReference>
<organism evidence="6 7">
    <name type="scientific">Clostridium vincentii</name>
    <dbReference type="NCBI Taxonomy" id="52704"/>
    <lineage>
        <taxon>Bacteria</taxon>
        <taxon>Bacillati</taxon>
        <taxon>Bacillota</taxon>
        <taxon>Clostridia</taxon>
        <taxon>Eubacteriales</taxon>
        <taxon>Clostridiaceae</taxon>
        <taxon>Clostridium</taxon>
    </lineage>
</organism>
<dbReference type="AlphaFoldDB" id="A0A2T0BFI5"/>
<dbReference type="FunFam" id="3.30.300.70:FF:000001">
    <property type="entry name" value="Ribosome maturation factor RimP"/>
    <property type="match status" value="1"/>
</dbReference>
<dbReference type="HAMAP" id="MF_01077">
    <property type="entry name" value="RimP"/>
    <property type="match status" value="1"/>
</dbReference>
<dbReference type="GO" id="GO:0006412">
    <property type="term" value="P:translation"/>
    <property type="evidence" value="ECO:0007669"/>
    <property type="project" value="TreeGrafter"/>
</dbReference>
<evidence type="ECO:0000313" key="7">
    <source>
        <dbReference type="Proteomes" id="UP000239471"/>
    </source>
</evidence>
<dbReference type="Gene3D" id="2.30.30.180">
    <property type="entry name" value="Ribosome maturation factor RimP, C-terminal domain"/>
    <property type="match status" value="1"/>
</dbReference>
<dbReference type="InterPro" id="IPR003728">
    <property type="entry name" value="Ribosome_maturation_RimP"/>
</dbReference>
<dbReference type="GO" id="GO:0005829">
    <property type="term" value="C:cytosol"/>
    <property type="evidence" value="ECO:0007669"/>
    <property type="project" value="TreeGrafter"/>
</dbReference>
<comment type="similarity">
    <text evidence="3">Belongs to the RimP family.</text>
</comment>
<keyword evidence="2 3" id="KW-0690">Ribosome biogenesis</keyword>
<keyword evidence="1 3" id="KW-0963">Cytoplasm</keyword>
<dbReference type="EMBL" id="PVXQ01000015">
    <property type="protein sequence ID" value="PRR82587.1"/>
    <property type="molecule type" value="Genomic_DNA"/>
</dbReference>
<dbReference type="PANTHER" id="PTHR33867:SF1">
    <property type="entry name" value="RIBOSOME MATURATION FACTOR RIMP"/>
    <property type="match status" value="1"/>
</dbReference>
<dbReference type="InterPro" id="IPR035956">
    <property type="entry name" value="RimP_N_sf"/>
</dbReference>
<accession>A0A2T0BFI5</accession>
<proteinExistence type="inferred from homology"/>
<reference evidence="6 7" key="1">
    <citation type="submission" date="2018-03" db="EMBL/GenBank/DDBJ databases">
        <title>Genome sequence of Clostridium vincentii DSM 10228.</title>
        <authorList>
            <person name="Poehlein A."/>
            <person name="Daniel R."/>
        </authorList>
    </citation>
    <scope>NUCLEOTIDE SEQUENCE [LARGE SCALE GENOMIC DNA]</scope>
    <source>
        <strain evidence="6 7">DSM 10228</strain>
    </source>
</reference>
<dbReference type="InterPro" id="IPR028989">
    <property type="entry name" value="RimP_N"/>
</dbReference>
<evidence type="ECO:0000256" key="3">
    <source>
        <dbReference type="HAMAP-Rule" id="MF_01077"/>
    </source>
</evidence>
<evidence type="ECO:0000259" key="5">
    <source>
        <dbReference type="Pfam" id="PF17384"/>
    </source>
</evidence>
<dbReference type="InterPro" id="IPR036847">
    <property type="entry name" value="RimP_C_sf"/>
</dbReference>
<dbReference type="NCBIfam" id="NF000934">
    <property type="entry name" value="PRK00092.3-1"/>
    <property type="match status" value="1"/>
</dbReference>
<feature type="domain" description="Ribosome maturation factor RimP C-terminal" evidence="5">
    <location>
        <begin position="88"/>
        <end position="148"/>
    </location>
</feature>
<dbReference type="CDD" id="cd01734">
    <property type="entry name" value="YlxS_C"/>
    <property type="match status" value="1"/>
</dbReference>
<protein>
    <recommendedName>
        <fullName evidence="3">Ribosome maturation factor RimP</fullName>
    </recommendedName>
</protein>
<evidence type="ECO:0000259" key="4">
    <source>
        <dbReference type="Pfam" id="PF02576"/>
    </source>
</evidence>
<dbReference type="SUPFAM" id="SSF74942">
    <property type="entry name" value="YhbC-like, C-terminal domain"/>
    <property type="match status" value="1"/>
</dbReference>
<gene>
    <name evidence="3 6" type="primary">rimP</name>
    <name evidence="6" type="ORF">CLVI_17220</name>
</gene>
<dbReference type="Pfam" id="PF02576">
    <property type="entry name" value="RimP_N"/>
    <property type="match status" value="1"/>
</dbReference>
<keyword evidence="7" id="KW-1185">Reference proteome</keyword>
<dbReference type="Pfam" id="PF17384">
    <property type="entry name" value="DUF150_C"/>
    <property type="match status" value="1"/>
</dbReference>
<dbReference type="InterPro" id="IPR028998">
    <property type="entry name" value="RimP_C"/>
</dbReference>
<dbReference type="RefSeq" id="WP_106059698.1">
    <property type="nucleotide sequence ID" value="NZ_PVXQ01000015.1"/>
</dbReference>
<evidence type="ECO:0000313" key="6">
    <source>
        <dbReference type="EMBL" id="PRR82587.1"/>
    </source>
</evidence>
<comment type="function">
    <text evidence="3">Required for maturation of 30S ribosomal subunits.</text>
</comment>
<dbReference type="OrthoDB" id="9805006at2"/>
<feature type="domain" description="Ribosome maturation factor RimP N-terminal" evidence="4">
    <location>
        <begin position="14"/>
        <end position="84"/>
    </location>
</feature>
<name>A0A2T0BFI5_9CLOT</name>